<gene>
    <name evidence="6" type="ORF">JCM19231_5049</name>
</gene>
<dbReference type="Gene3D" id="1.10.10.10">
    <property type="entry name" value="Winged helix-like DNA-binding domain superfamily/Winged helix DNA-binding domain"/>
    <property type="match status" value="1"/>
</dbReference>
<dbReference type="PANTHER" id="PTHR30537">
    <property type="entry name" value="HTH-TYPE TRANSCRIPTIONAL REGULATOR"/>
    <property type="match status" value="1"/>
</dbReference>
<dbReference type="GO" id="GO:0003700">
    <property type="term" value="F:DNA-binding transcription factor activity"/>
    <property type="evidence" value="ECO:0007669"/>
    <property type="project" value="InterPro"/>
</dbReference>
<dbReference type="GO" id="GO:0006351">
    <property type="term" value="P:DNA-templated transcription"/>
    <property type="evidence" value="ECO:0007669"/>
    <property type="project" value="TreeGrafter"/>
</dbReference>
<dbReference type="Proteomes" id="UP000031671">
    <property type="component" value="Unassembled WGS sequence"/>
</dbReference>
<dbReference type="Pfam" id="PF00126">
    <property type="entry name" value="HTH_1"/>
    <property type="match status" value="1"/>
</dbReference>
<dbReference type="CDD" id="cd08422">
    <property type="entry name" value="PBP2_CrgA_like"/>
    <property type="match status" value="1"/>
</dbReference>
<keyword evidence="7" id="KW-1185">Reference proteome</keyword>
<dbReference type="InterPro" id="IPR036390">
    <property type="entry name" value="WH_DNA-bd_sf"/>
</dbReference>
<keyword evidence="3" id="KW-0238">DNA-binding</keyword>
<evidence type="ECO:0000256" key="3">
    <source>
        <dbReference type="ARBA" id="ARBA00023125"/>
    </source>
</evidence>
<dbReference type="InterPro" id="IPR058163">
    <property type="entry name" value="LysR-type_TF_proteobact-type"/>
</dbReference>
<evidence type="ECO:0000256" key="4">
    <source>
        <dbReference type="ARBA" id="ARBA00023163"/>
    </source>
</evidence>
<evidence type="ECO:0000256" key="1">
    <source>
        <dbReference type="ARBA" id="ARBA00009437"/>
    </source>
</evidence>
<evidence type="ECO:0000313" key="7">
    <source>
        <dbReference type="Proteomes" id="UP000031671"/>
    </source>
</evidence>
<comment type="caution">
    <text evidence="6">The sequence shown here is derived from an EMBL/GenBank/DDBJ whole genome shotgun (WGS) entry which is preliminary data.</text>
</comment>
<dbReference type="InterPro" id="IPR036388">
    <property type="entry name" value="WH-like_DNA-bd_sf"/>
</dbReference>
<dbReference type="GO" id="GO:0043565">
    <property type="term" value="F:sequence-specific DNA binding"/>
    <property type="evidence" value="ECO:0007669"/>
    <property type="project" value="TreeGrafter"/>
</dbReference>
<accession>A0A0B8NUG5</accession>
<proteinExistence type="inferred from homology"/>
<sequence>MKIEDLKLFVKVVELGSFTAAANSLELPRANVSRRINELENTLDIKLFHRTTRSLSLTHHGEVYYEELLKALEMLENANQVLYRDTKKVAGKVKLGLLPDSLEFLQPLLFDFMEQYPEVTLDIRNITNGFDEMFEQGLDFAFHGGELRDSDIVARKLFSVKASMVSSPEYLSKHNEIRTLEDINQHQVLCLRWPTGDVYSQYEHNGETIDIEPKLISNSLSLIKNAILSGKGIGVLPNIITQESLVSGELVEVLTDSEVKWCDCYILHPQSRTLTAASRAIIEYFMKVMPETYQLS</sequence>
<dbReference type="Pfam" id="PF03466">
    <property type="entry name" value="LysR_substrate"/>
    <property type="match status" value="1"/>
</dbReference>
<protein>
    <submittedName>
        <fullName evidence="6">Transcriptional regulator, lysR family</fullName>
    </submittedName>
</protein>
<reference evidence="6 7" key="2">
    <citation type="submission" date="2015-01" db="EMBL/GenBank/DDBJ databases">
        <authorList>
            <consortium name="NBRP consortium"/>
            <person name="Sawabe T."/>
            <person name="Meirelles P."/>
            <person name="Feng G."/>
            <person name="Sayaka M."/>
            <person name="Hattori M."/>
            <person name="Ohkuma M."/>
        </authorList>
    </citation>
    <scope>NUCLEOTIDE SEQUENCE [LARGE SCALE GENOMIC DNA]</scope>
    <source>
        <strain evidence="7">JCM 19231</strain>
    </source>
</reference>
<organism evidence="6 7">
    <name type="scientific">Vibrio ishigakensis</name>
    <dbReference type="NCBI Taxonomy" id="1481914"/>
    <lineage>
        <taxon>Bacteria</taxon>
        <taxon>Pseudomonadati</taxon>
        <taxon>Pseudomonadota</taxon>
        <taxon>Gammaproteobacteria</taxon>
        <taxon>Vibrionales</taxon>
        <taxon>Vibrionaceae</taxon>
        <taxon>Vibrio</taxon>
    </lineage>
</organism>
<comment type="similarity">
    <text evidence="1">Belongs to the LysR transcriptional regulatory family.</text>
</comment>
<dbReference type="RefSeq" id="WP_261836655.1">
    <property type="nucleotide sequence ID" value="NZ_AP024882.1"/>
</dbReference>
<dbReference type="InterPro" id="IPR000847">
    <property type="entry name" value="LysR_HTH_N"/>
</dbReference>
<keyword evidence="4" id="KW-0804">Transcription</keyword>
<dbReference type="PROSITE" id="PS50931">
    <property type="entry name" value="HTH_LYSR"/>
    <property type="match status" value="1"/>
</dbReference>
<evidence type="ECO:0000313" key="6">
    <source>
        <dbReference type="EMBL" id="GAM55902.1"/>
    </source>
</evidence>
<keyword evidence="2" id="KW-0805">Transcription regulation</keyword>
<dbReference type="SUPFAM" id="SSF46785">
    <property type="entry name" value="Winged helix' DNA-binding domain"/>
    <property type="match status" value="1"/>
</dbReference>
<dbReference type="FunFam" id="1.10.10.10:FF:000001">
    <property type="entry name" value="LysR family transcriptional regulator"/>
    <property type="match status" value="1"/>
</dbReference>
<feature type="domain" description="HTH lysR-type" evidence="5">
    <location>
        <begin position="1"/>
        <end position="58"/>
    </location>
</feature>
<reference evidence="6 7" key="1">
    <citation type="submission" date="2015-01" db="EMBL/GenBank/DDBJ databases">
        <title>Vibrio sp. C1 JCM 19231 whole genome shotgun sequence.</title>
        <authorList>
            <person name="Sawabe T."/>
            <person name="Meirelles P."/>
            <person name="Feng G."/>
            <person name="Sayaka M."/>
            <person name="Hattori M."/>
            <person name="Ohkuma M."/>
        </authorList>
    </citation>
    <scope>NUCLEOTIDE SEQUENCE [LARGE SCALE GENOMIC DNA]</scope>
    <source>
        <strain evidence="7">JCM 19231</strain>
    </source>
</reference>
<dbReference type="SUPFAM" id="SSF53850">
    <property type="entry name" value="Periplasmic binding protein-like II"/>
    <property type="match status" value="1"/>
</dbReference>
<dbReference type="PANTHER" id="PTHR30537:SF5">
    <property type="entry name" value="HTH-TYPE TRANSCRIPTIONAL ACTIVATOR TTDR-RELATED"/>
    <property type="match status" value="1"/>
</dbReference>
<name>A0A0B8NUG5_9VIBR</name>
<evidence type="ECO:0000256" key="2">
    <source>
        <dbReference type="ARBA" id="ARBA00023015"/>
    </source>
</evidence>
<dbReference type="Gene3D" id="3.40.190.290">
    <property type="match status" value="1"/>
</dbReference>
<dbReference type="AlphaFoldDB" id="A0A0B8NUG5"/>
<dbReference type="InterPro" id="IPR005119">
    <property type="entry name" value="LysR_subst-bd"/>
</dbReference>
<evidence type="ECO:0000259" key="5">
    <source>
        <dbReference type="PROSITE" id="PS50931"/>
    </source>
</evidence>
<dbReference type="EMBL" id="BBRZ01000020">
    <property type="protein sequence ID" value="GAM55902.1"/>
    <property type="molecule type" value="Genomic_DNA"/>
</dbReference>